<dbReference type="RefSeq" id="WP_182325327.1">
    <property type="nucleotide sequence ID" value="NZ_CP058554.1"/>
</dbReference>
<evidence type="ECO:0000313" key="1">
    <source>
        <dbReference type="EMBL" id="QMV75101.1"/>
    </source>
</evidence>
<keyword evidence="2" id="KW-1185">Reference proteome</keyword>
<dbReference type="KEGG" id="cpis:HS961_20880"/>
<accession>A0A7G5EM76</accession>
<evidence type="ECO:0000313" key="2">
    <source>
        <dbReference type="Proteomes" id="UP000515240"/>
    </source>
</evidence>
<reference evidence="1 2" key="1">
    <citation type="journal article" date="2020" name="G3 (Bethesda)">
        <title>CeMbio - The Caenorhabditis elegans Microbiome Resource.</title>
        <authorList>
            <person name="Dirksen P."/>
            <person name="Assie A."/>
            <person name="Zimmermann J."/>
            <person name="Zhang F."/>
            <person name="Tietje A.M."/>
            <person name="Marsh S.A."/>
            <person name="Felix M.A."/>
            <person name="Shapira M."/>
            <person name="Kaleta C."/>
            <person name="Schulenburg H."/>
            <person name="Samuel B."/>
        </authorList>
    </citation>
    <scope>NUCLEOTIDE SEQUENCE [LARGE SCALE GENOMIC DNA]</scope>
    <source>
        <strain evidence="1 2">BIGb0172</strain>
    </source>
</reference>
<dbReference type="AlphaFoldDB" id="A0A7G5EM76"/>
<dbReference type="EMBL" id="CP058554">
    <property type="protein sequence ID" value="QMV75101.1"/>
    <property type="molecule type" value="Genomic_DNA"/>
</dbReference>
<protein>
    <submittedName>
        <fullName evidence="1">Uncharacterized protein</fullName>
    </submittedName>
</protein>
<name>A0A7G5EM76_9BURK</name>
<proteinExistence type="predicted"/>
<organism evidence="1 2">
    <name type="scientific">Comamonas piscis</name>
    <dbReference type="NCBI Taxonomy" id="1562974"/>
    <lineage>
        <taxon>Bacteria</taxon>
        <taxon>Pseudomonadati</taxon>
        <taxon>Pseudomonadota</taxon>
        <taxon>Betaproteobacteria</taxon>
        <taxon>Burkholderiales</taxon>
        <taxon>Comamonadaceae</taxon>
        <taxon>Comamonas</taxon>
    </lineage>
</organism>
<gene>
    <name evidence="1" type="ORF">HS961_20880</name>
</gene>
<dbReference type="Proteomes" id="UP000515240">
    <property type="component" value="Chromosome"/>
</dbReference>
<sequence length="63" mass="7061">MLTVERLALQRILPKTKGQSLFGGSQQRSSGWGFHRFGPGHSYTKEQYSFAALVVTLATFNEE</sequence>